<keyword evidence="3" id="KW-0998">Cell outer membrane</keyword>
<gene>
    <name evidence="4" type="ORF">Q3O60_13715</name>
</gene>
<accession>A0ABT9H1Q1</accession>
<reference evidence="4 5" key="1">
    <citation type="submission" date="2023-08" db="EMBL/GenBank/DDBJ databases">
        <authorList>
            <person name="Joshi A."/>
            <person name="Thite S."/>
        </authorList>
    </citation>
    <scope>NUCLEOTIDE SEQUENCE [LARGE SCALE GENOMIC DNA]</scope>
    <source>
        <strain evidence="4 5">AC40</strain>
    </source>
</reference>
<evidence type="ECO:0000256" key="3">
    <source>
        <dbReference type="ARBA" id="ARBA00023237"/>
    </source>
</evidence>
<dbReference type="EMBL" id="JAUZVZ010000021">
    <property type="protein sequence ID" value="MDP4537244.1"/>
    <property type="molecule type" value="Genomic_DNA"/>
</dbReference>
<keyword evidence="2" id="KW-0472">Membrane</keyword>
<dbReference type="InterPro" id="IPR036942">
    <property type="entry name" value="Beta-barrel_TonB_sf"/>
</dbReference>
<protein>
    <recommendedName>
        <fullName evidence="6">TonB-dependent receptor</fullName>
    </recommendedName>
</protein>
<comment type="caution">
    <text evidence="4">The sequence shown here is derived from an EMBL/GenBank/DDBJ whole genome shotgun (WGS) entry which is preliminary data.</text>
</comment>
<dbReference type="Proteomes" id="UP001231616">
    <property type="component" value="Unassembled WGS sequence"/>
</dbReference>
<dbReference type="RefSeq" id="WP_305894505.1">
    <property type="nucleotide sequence ID" value="NZ_JAUZVZ010000021.1"/>
</dbReference>
<evidence type="ECO:0000313" key="4">
    <source>
        <dbReference type="EMBL" id="MDP4537244.1"/>
    </source>
</evidence>
<organism evidence="4 5">
    <name type="scientific">Alkalimonas collagenimarina</name>
    <dbReference type="NCBI Taxonomy" id="400390"/>
    <lineage>
        <taxon>Bacteria</taxon>
        <taxon>Pseudomonadati</taxon>
        <taxon>Pseudomonadota</taxon>
        <taxon>Gammaproteobacteria</taxon>
        <taxon>Alkalimonas</taxon>
    </lineage>
</organism>
<feature type="non-terminal residue" evidence="4">
    <location>
        <position position="1"/>
    </location>
</feature>
<proteinExistence type="predicted"/>
<dbReference type="Gene3D" id="2.40.170.20">
    <property type="entry name" value="TonB-dependent receptor, beta-barrel domain"/>
    <property type="match status" value="1"/>
</dbReference>
<evidence type="ECO:0000256" key="2">
    <source>
        <dbReference type="ARBA" id="ARBA00023136"/>
    </source>
</evidence>
<name>A0ABT9H1Q1_9GAMM</name>
<evidence type="ECO:0008006" key="6">
    <source>
        <dbReference type="Google" id="ProtNLM"/>
    </source>
</evidence>
<evidence type="ECO:0000256" key="1">
    <source>
        <dbReference type="ARBA" id="ARBA00004442"/>
    </source>
</evidence>
<comment type="subcellular location">
    <subcellularLocation>
        <location evidence="1">Cell outer membrane</location>
    </subcellularLocation>
</comment>
<sequence length="92" mass="10538">FRNPEEFNDDAVIRGQDVKLIFRDNGLWYHSFSASRDIAGFDVTLGIANAFDQKPPRVSDFGGVVRREGSSAFYSQYDWTGRRAFLTVSYDF</sequence>
<keyword evidence="5" id="KW-1185">Reference proteome</keyword>
<evidence type="ECO:0000313" key="5">
    <source>
        <dbReference type="Proteomes" id="UP001231616"/>
    </source>
</evidence>
<dbReference type="SUPFAM" id="SSF56935">
    <property type="entry name" value="Porins"/>
    <property type="match status" value="1"/>
</dbReference>